<accession>A0ABP7JW01</accession>
<dbReference type="PANTHER" id="PTHR30438">
    <property type="entry name" value="36 KDA ANTIGEN-RELATED"/>
    <property type="match status" value="1"/>
</dbReference>
<dbReference type="SUPFAM" id="SSF111369">
    <property type="entry name" value="HlyD-like secretion proteins"/>
    <property type="match status" value="3"/>
</dbReference>
<feature type="coiled-coil region" evidence="1">
    <location>
        <begin position="75"/>
        <end position="102"/>
    </location>
</feature>
<organism evidence="2 3">
    <name type="scientific">Celeribacter arenosi</name>
    <dbReference type="NCBI Taxonomy" id="792649"/>
    <lineage>
        <taxon>Bacteria</taxon>
        <taxon>Pseudomonadati</taxon>
        <taxon>Pseudomonadota</taxon>
        <taxon>Alphaproteobacteria</taxon>
        <taxon>Rhodobacterales</taxon>
        <taxon>Roseobacteraceae</taxon>
        <taxon>Celeribacter</taxon>
    </lineage>
</organism>
<comment type="caution">
    <text evidence="2">The sequence shown here is derived from an EMBL/GenBank/DDBJ whole genome shotgun (WGS) entry which is preliminary data.</text>
</comment>
<proteinExistence type="predicted"/>
<gene>
    <name evidence="2" type="ORF">GCM10022404_04040</name>
</gene>
<reference evidence="3" key="1">
    <citation type="journal article" date="2019" name="Int. J. Syst. Evol. Microbiol.">
        <title>The Global Catalogue of Microorganisms (GCM) 10K type strain sequencing project: providing services to taxonomists for standard genome sequencing and annotation.</title>
        <authorList>
            <consortium name="The Broad Institute Genomics Platform"/>
            <consortium name="The Broad Institute Genome Sequencing Center for Infectious Disease"/>
            <person name="Wu L."/>
            <person name="Ma J."/>
        </authorList>
    </citation>
    <scope>NUCLEOTIDE SEQUENCE [LARGE SCALE GENOMIC DNA]</scope>
    <source>
        <strain evidence="3">JCM 17190</strain>
    </source>
</reference>
<dbReference type="EMBL" id="BAABDF010000002">
    <property type="protein sequence ID" value="GAA3856160.1"/>
    <property type="molecule type" value="Genomic_DNA"/>
</dbReference>
<dbReference type="Gene3D" id="2.40.30.170">
    <property type="match status" value="1"/>
</dbReference>
<dbReference type="PANTHER" id="PTHR30438:SF2">
    <property type="entry name" value="MEMBRANE PROTEIN"/>
    <property type="match status" value="1"/>
</dbReference>
<sequence>MANLPDWLISLIAAVYPGINPPPAYVYDGYVEGDFVYAAAASGGRIEEIAAIEGQDVFSGALLFTLEDAQAQAGLRAAEAQFAQAQAELDNLTTGARDAEAEVIRAQLTQARVALDIAQTRLERSSALLSRGSIPQAQVDDQQAAVDEASAQVARLEAELRVAELPARDAQRRAGEAAVAAARAQLDIARETLADRKVFAPVTGRIDRVYFEAGEVTGAGAPVMSILQPDAMTALFFVPEAERADIKPNDMVLLTCEGCGEGIEARVTRLASDPQYTPPILYTRDERGRLVYRVEAEVLEPTAVLPGQPVTVDARAGRDN</sequence>
<evidence type="ECO:0000256" key="1">
    <source>
        <dbReference type="SAM" id="Coils"/>
    </source>
</evidence>
<evidence type="ECO:0000313" key="3">
    <source>
        <dbReference type="Proteomes" id="UP001399917"/>
    </source>
</evidence>
<evidence type="ECO:0000313" key="2">
    <source>
        <dbReference type="EMBL" id="GAA3856160.1"/>
    </source>
</evidence>
<dbReference type="Proteomes" id="UP001399917">
    <property type="component" value="Unassembled WGS sequence"/>
</dbReference>
<dbReference type="RefSeq" id="WP_344842785.1">
    <property type="nucleotide sequence ID" value="NZ_BAABDF010000002.1"/>
</dbReference>
<keyword evidence="1" id="KW-0175">Coiled coil</keyword>
<name>A0ABP7JW01_9RHOB</name>
<dbReference type="Gene3D" id="2.40.50.100">
    <property type="match status" value="2"/>
</dbReference>
<protein>
    <submittedName>
        <fullName evidence="2">HlyD family efflux transporter periplasmic adaptor subunit</fullName>
    </submittedName>
</protein>
<dbReference type="Gene3D" id="1.10.287.470">
    <property type="entry name" value="Helix hairpin bin"/>
    <property type="match status" value="3"/>
</dbReference>
<keyword evidence="3" id="KW-1185">Reference proteome</keyword>